<sequence length="103" mass="11772">MTAAALFKGHSLKKMGKRGFPGLNILFPISWPERRVIKTRNKVEKIRRKRRGSFCRSCGLFRPRTKPRASLGETQLQLWLVCTAGRAPLSICVQQKVARPLRL</sequence>
<proteinExistence type="predicted"/>
<accession>A0AAV4RI52</accession>
<dbReference type="Proteomes" id="UP001054837">
    <property type="component" value="Unassembled WGS sequence"/>
</dbReference>
<protein>
    <submittedName>
        <fullName evidence="1">Uncharacterized protein</fullName>
    </submittedName>
</protein>
<reference evidence="1 2" key="1">
    <citation type="submission" date="2021-06" db="EMBL/GenBank/DDBJ databases">
        <title>Caerostris darwini draft genome.</title>
        <authorList>
            <person name="Kono N."/>
            <person name="Arakawa K."/>
        </authorList>
    </citation>
    <scope>NUCLEOTIDE SEQUENCE [LARGE SCALE GENOMIC DNA]</scope>
</reference>
<organism evidence="1 2">
    <name type="scientific">Caerostris darwini</name>
    <dbReference type="NCBI Taxonomy" id="1538125"/>
    <lineage>
        <taxon>Eukaryota</taxon>
        <taxon>Metazoa</taxon>
        <taxon>Ecdysozoa</taxon>
        <taxon>Arthropoda</taxon>
        <taxon>Chelicerata</taxon>
        <taxon>Arachnida</taxon>
        <taxon>Araneae</taxon>
        <taxon>Araneomorphae</taxon>
        <taxon>Entelegynae</taxon>
        <taxon>Araneoidea</taxon>
        <taxon>Araneidae</taxon>
        <taxon>Caerostris</taxon>
    </lineage>
</organism>
<dbReference type="AlphaFoldDB" id="A0AAV4RI52"/>
<evidence type="ECO:0000313" key="1">
    <source>
        <dbReference type="EMBL" id="GIY20699.1"/>
    </source>
</evidence>
<evidence type="ECO:0000313" key="2">
    <source>
        <dbReference type="Proteomes" id="UP001054837"/>
    </source>
</evidence>
<name>A0AAV4RI52_9ARAC</name>
<dbReference type="EMBL" id="BPLQ01006195">
    <property type="protein sequence ID" value="GIY20699.1"/>
    <property type="molecule type" value="Genomic_DNA"/>
</dbReference>
<gene>
    <name evidence="1" type="ORF">CDAR_218471</name>
</gene>
<keyword evidence="2" id="KW-1185">Reference proteome</keyword>
<comment type="caution">
    <text evidence="1">The sequence shown here is derived from an EMBL/GenBank/DDBJ whole genome shotgun (WGS) entry which is preliminary data.</text>
</comment>